<dbReference type="PANTHER" id="PTHR45856">
    <property type="entry name" value="ALPHA/BETA-HYDROLASES SUPERFAMILY PROTEIN"/>
    <property type="match status" value="1"/>
</dbReference>
<keyword evidence="1" id="KW-0472">Membrane</keyword>
<dbReference type="Pfam" id="PF01764">
    <property type="entry name" value="Lipase_3"/>
    <property type="match status" value="1"/>
</dbReference>
<dbReference type="GO" id="GO:0006629">
    <property type="term" value="P:lipid metabolic process"/>
    <property type="evidence" value="ECO:0007669"/>
    <property type="project" value="InterPro"/>
</dbReference>
<dbReference type="PANTHER" id="PTHR45856:SF24">
    <property type="entry name" value="FUNGAL LIPASE-LIKE DOMAIN-CONTAINING PROTEIN"/>
    <property type="match status" value="1"/>
</dbReference>
<sequence length="578" mass="65462">MTQPEEEHAEEIMSAQPADIFTPSSPSNLTEWLIYFIYHVRSKPKYRPSGYWRYVIGVYKNLFLSFYFNWLAIVTSPLSSLAFLISYPIISSILLAFELGLKLFMDGLGGSHLVKLVSRDYGSGFGMINWGAPELLLSQQTSSLVRATIPSLSSPPAEGTDHRHRVFDISIAQTMTVLASLVYERDDDKVTEAYSSVVDLKAKAGQKDQVESSIKKLVWESEAPIRHIAHHYGLQFAGVTELKSLGGPFCGLYWSNEYPVIIVSFKGTTPTNYSEFLVDATLQRTDARAYLFGSAHEGFYDSLFPAHSDDEDGKDPYFAIQTAVVERAKRIRSILGTNDPVQLWVTGHSLGAAMGSLLFARWLKCPEDIEPYCCLRDCYVLGTPAVGDSDFASMFASYSNAPLKRTSTLWRIINRCDIICRIPPGYNNMTIGHYAPTTDFFNYSHIGHAVEITHPILNPRPLKAYPSSYQSNMKVSIVPGSWKGIWSYGKAKKDFLRSTNKYTKTQDYGYSTWAKNALNRLGVDPISLVESFYPFFIRDHIPIHYFKGLERARIFYNRQEFTEIMQKENETNERKLTQ</sequence>
<feature type="transmembrane region" description="Helical" evidence="1">
    <location>
        <begin position="78"/>
        <end position="97"/>
    </location>
</feature>
<gene>
    <name evidence="3" type="ORF">BCV71DRAFT_7430</name>
</gene>
<feature type="domain" description="Fungal lipase-type" evidence="2">
    <location>
        <begin position="262"/>
        <end position="424"/>
    </location>
</feature>
<dbReference type="InterPro" id="IPR002921">
    <property type="entry name" value="Fungal_lipase-type"/>
</dbReference>
<evidence type="ECO:0000259" key="2">
    <source>
        <dbReference type="Pfam" id="PF01764"/>
    </source>
</evidence>
<name>A0A1X0RYV1_RHIZD</name>
<dbReference type="Gene3D" id="3.40.50.1820">
    <property type="entry name" value="alpha/beta hydrolase"/>
    <property type="match status" value="1"/>
</dbReference>
<keyword evidence="1" id="KW-0812">Transmembrane</keyword>
<dbReference type="InterPro" id="IPR029058">
    <property type="entry name" value="AB_hydrolase_fold"/>
</dbReference>
<feature type="transmembrane region" description="Helical" evidence="1">
    <location>
        <begin position="51"/>
        <end position="72"/>
    </location>
</feature>
<accession>A0A1X0RYV1</accession>
<evidence type="ECO:0000313" key="4">
    <source>
        <dbReference type="Proteomes" id="UP000242381"/>
    </source>
</evidence>
<dbReference type="OMA" id="WLKCPED"/>
<dbReference type="CDD" id="cd00519">
    <property type="entry name" value="Lipase_3"/>
    <property type="match status" value="1"/>
</dbReference>
<dbReference type="VEuPathDB" id="FungiDB:BCV72DRAFT_24469"/>
<keyword evidence="3" id="KW-0378">Hydrolase</keyword>
<dbReference type="EMBL" id="KV921366">
    <property type="protein sequence ID" value="ORE17078.1"/>
    <property type="molecule type" value="Genomic_DNA"/>
</dbReference>
<organism evidence="3 4">
    <name type="scientific">Rhizopus microsporus</name>
    <dbReference type="NCBI Taxonomy" id="58291"/>
    <lineage>
        <taxon>Eukaryota</taxon>
        <taxon>Fungi</taxon>
        <taxon>Fungi incertae sedis</taxon>
        <taxon>Mucoromycota</taxon>
        <taxon>Mucoromycotina</taxon>
        <taxon>Mucoromycetes</taxon>
        <taxon>Mucorales</taxon>
        <taxon>Mucorineae</taxon>
        <taxon>Rhizopodaceae</taxon>
        <taxon>Rhizopus</taxon>
    </lineage>
</organism>
<evidence type="ECO:0000256" key="1">
    <source>
        <dbReference type="SAM" id="Phobius"/>
    </source>
</evidence>
<reference evidence="3 4" key="1">
    <citation type="journal article" date="2016" name="Proc. Natl. Acad. Sci. U.S.A.">
        <title>Lipid metabolic changes in an early divergent fungus govern the establishment of a mutualistic symbiosis with endobacteria.</title>
        <authorList>
            <person name="Lastovetsky O.A."/>
            <person name="Gaspar M.L."/>
            <person name="Mondo S.J."/>
            <person name="LaButti K.M."/>
            <person name="Sandor L."/>
            <person name="Grigoriev I.V."/>
            <person name="Henry S.A."/>
            <person name="Pawlowska T.E."/>
        </authorList>
    </citation>
    <scope>NUCLEOTIDE SEQUENCE [LARGE SCALE GENOMIC DNA]</scope>
    <source>
        <strain evidence="3 4">ATCC 11559</strain>
    </source>
</reference>
<dbReference type="Proteomes" id="UP000242381">
    <property type="component" value="Unassembled WGS sequence"/>
</dbReference>
<dbReference type="AlphaFoldDB" id="A0A1X0RYV1"/>
<keyword evidence="1" id="KW-1133">Transmembrane helix</keyword>
<dbReference type="InterPro" id="IPR051218">
    <property type="entry name" value="Sec_MonoDiacylglyc_Lipase"/>
</dbReference>
<dbReference type="SUPFAM" id="SSF53474">
    <property type="entry name" value="alpha/beta-Hydrolases"/>
    <property type="match status" value="1"/>
</dbReference>
<evidence type="ECO:0000313" key="3">
    <source>
        <dbReference type="EMBL" id="ORE17078.1"/>
    </source>
</evidence>
<dbReference type="GO" id="GO:0016787">
    <property type="term" value="F:hydrolase activity"/>
    <property type="evidence" value="ECO:0007669"/>
    <property type="project" value="UniProtKB-KW"/>
</dbReference>
<proteinExistence type="predicted"/>
<protein>
    <submittedName>
        <fullName evidence="3">Alpha/beta-hydrolase</fullName>
    </submittedName>
</protein>